<dbReference type="Proteomes" id="UP000778578">
    <property type="component" value="Unassembled WGS sequence"/>
</dbReference>
<dbReference type="NCBIfam" id="NF033542">
    <property type="entry name" value="transpos_IS110"/>
    <property type="match status" value="1"/>
</dbReference>
<dbReference type="InterPro" id="IPR047650">
    <property type="entry name" value="Transpos_IS110"/>
</dbReference>
<dbReference type="InterPro" id="IPR003346">
    <property type="entry name" value="Transposase_20"/>
</dbReference>
<dbReference type="InterPro" id="IPR002525">
    <property type="entry name" value="Transp_IS110-like_N"/>
</dbReference>
<feature type="non-terminal residue" evidence="3">
    <location>
        <position position="404"/>
    </location>
</feature>
<evidence type="ECO:0000259" key="2">
    <source>
        <dbReference type="Pfam" id="PF02371"/>
    </source>
</evidence>
<comment type="caution">
    <text evidence="3">The sequence shown here is derived from an EMBL/GenBank/DDBJ whole genome shotgun (WGS) entry which is preliminary data.</text>
</comment>
<dbReference type="PANTHER" id="PTHR33055">
    <property type="entry name" value="TRANSPOSASE FOR INSERTION SEQUENCE ELEMENT IS1111A"/>
    <property type="match status" value="1"/>
</dbReference>
<dbReference type="RefSeq" id="WP_222970180.1">
    <property type="nucleotide sequence ID" value="NZ_JAINZZ010000134.1"/>
</dbReference>
<protein>
    <submittedName>
        <fullName evidence="3">IS110 family transposase</fullName>
    </submittedName>
</protein>
<dbReference type="Pfam" id="PF01548">
    <property type="entry name" value="DEDD_Tnp_IS110"/>
    <property type="match status" value="1"/>
</dbReference>
<feature type="domain" description="Transposase IS116/IS110/IS902 C-terminal" evidence="2">
    <location>
        <begin position="255"/>
        <end position="340"/>
    </location>
</feature>
<evidence type="ECO:0000313" key="4">
    <source>
        <dbReference type="Proteomes" id="UP000778578"/>
    </source>
</evidence>
<dbReference type="PANTHER" id="PTHR33055:SF15">
    <property type="entry name" value="TRANSPOSASE-RELATED"/>
    <property type="match status" value="1"/>
</dbReference>
<evidence type="ECO:0000259" key="1">
    <source>
        <dbReference type="Pfam" id="PF01548"/>
    </source>
</evidence>
<organism evidence="3 4">
    <name type="scientific">Actinacidiphila acidipaludis</name>
    <dbReference type="NCBI Taxonomy" id="2873382"/>
    <lineage>
        <taxon>Bacteria</taxon>
        <taxon>Bacillati</taxon>
        <taxon>Actinomycetota</taxon>
        <taxon>Actinomycetes</taxon>
        <taxon>Kitasatosporales</taxon>
        <taxon>Streptomycetaceae</taxon>
        <taxon>Actinacidiphila</taxon>
    </lineage>
</organism>
<proteinExistence type="predicted"/>
<keyword evidence="4" id="KW-1185">Reference proteome</keyword>
<name>A0ABS7QJ45_9ACTN</name>
<feature type="domain" description="Transposase IS110-like N-terminal" evidence="1">
    <location>
        <begin position="9"/>
        <end position="158"/>
    </location>
</feature>
<reference evidence="3 4" key="1">
    <citation type="submission" date="2021-08" db="EMBL/GenBank/DDBJ databases">
        <title>WGS of actinomycetes from Thailand.</title>
        <authorList>
            <person name="Thawai C."/>
        </authorList>
    </citation>
    <scope>NUCLEOTIDE SEQUENCE [LARGE SCALE GENOMIC DNA]</scope>
    <source>
        <strain evidence="3 4">PLK6-54</strain>
    </source>
</reference>
<accession>A0ABS7QJ45</accession>
<evidence type="ECO:0000313" key="3">
    <source>
        <dbReference type="EMBL" id="MBY8883191.1"/>
    </source>
</evidence>
<gene>
    <name evidence="3" type="ORF">K7862_36990</name>
</gene>
<dbReference type="Pfam" id="PF02371">
    <property type="entry name" value="Transposase_20"/>
    <property type="match status" value="1"/>
</dbReference>
<sequence length="404" mass="44796">MDVLHERCAGLDISKRDAKACVRTPSTKRRGSFTTETTTWGSTTNAVLALRDHLLAAEVTLVVIEATSDYWKPFYYLLADELNVILVNARQVKNLPGRKTDVSDAAWLAQLGAHGLVRPSFVPPQQVRELRDLTRARTQMTRERGQIVQRLEKLLEDTGIKLAAVASDIMGVSGRAMLEALIAGERDPHILAELAKRKLRNKIPELTEALTGRFRAHHAFLTRLHLDHYDQLTAAIGQLDERIEEAMAPFRPALDLLDTIPGINRAVAEVIIAETGGDMTRFASANHLASWAGVCPGHHESAGRTKNTKVRPGNPYLKGALGLAAFGAARTKDTYLQARYKRLTARRGPMKALVAVEHSIITAIWHMLTDNVPYHELGGTYFVRRDPERATRRAVTALNQLGYT</sequence>
<dbReference type="EMBL" id="JAINZZ010000134">
    <property type="protein sequence ID" value="MBY8883191.1"/>
    <property type="molecule type" value="Genomic_DNA"/>
</dbReference>